<accession>G4CIW5</accession>
<dbReference type="AlphaFoldDB" id="G4CIW5"/>
<dbReference type="Proteomes" id="UP000003019">
    <property type="component" value="Unassembled WGS sequence"/>
</dbReference>
<evidence type="ECO:0000313" key="2">
    <source>
        <dbReference type="Proteomes" id="UP000003019"/>
    </source>
</evidence>
<comment type="caution">
    <text evidence="1">The sequence shown here is derived from an EMBL/GenBank/DDBJ whole genome shotgun (WGS) entry which is preliminary data.</text>
</comment>
<gene>
    <name evidence="1" type="ORF">HMPREF9371_1554</name>
</gene>
<organism evidence="1 2">
    <name type="scientific">Neisseria shayeganii 871</name>
    <dbReference type="NCBI Taxonomy" id="1032488"/>
    <lineage>
        <taxon>Bacteria</taxon>
        <taxon>Pseudomonadati</taxon>
        <taxon>Pseudomonadota</taxon>
        <taxon>Betaproteobacteria</taxon>
        <taxon>Neisseriales</taxon>
        <taxon>Neisseriaceae</taxon>
        <taxon>Neisseria</taxon>
    </lineage>
</organism>
<reference evidence="1 2" key="1">
    <citation type="submission" date="2011-05" db="EMBL/GenBank/DDBJ databases">
        <authorList>
            <person name="Muzny D."/>
            <person name="Qin X."/>
            <person name="Deng J."/>
            <person name="Jiang H."/>
            <person name="Liu Y."/>
            <person name="Qu J."/>
            <person name="Song X.-Z."/>
            <person name="Zhang L."/>
            <person name="Thornton R."/>
            <person name="Coyle M."/>
            <person name="Francisco L."/>
            <person name="Jackson L."/>
            <person name="Javaid M."/>
            <person name="Korchina V."/>
            <person name="Kovar C."/>
            <person name="Mata R."/>
            <person name="Mathew T."/>
            <person name="Ngo R."/>
            <person name="Nguyen L."/>
            <person name="Nguyen N."/>
            <person name="Okwuonu G."/>
            <person name="Ongeri F."/>
            <person name="Pham C."/>
            <person name="Simmons D."/>
            <person name="Wilczek-Boney K."/>
            <person name="Hale W."/>
            <person name="Jakkamsetti A."/>
            <person name="Pham P."/>
            <person name="Ruth R."/>
            <person name="San Lucas F."/>
            <person name="Warren J."/>
            <person name="Zhang J."/>
            <person name="Zhao Z."/>
            <person name="Zhou C."/>
            <person name="Zhu D."/>
            <person name="Lee S."/>
            <person name="Bess C."/>
            <person name="Blankenburg K."/>
            <person name="Forbes L."/>
            <person name="Fu Q."/>
            <person name="Gubbala S."/>
            <person name="Hirani K."/>
            <person name="Jayaseelan J.C."/>
            <person name="Lara F."/>
            <person name="Munidasa M."/>
            <person name="Palculict T."/>
            <person name="Patil S."/>
            <person name="Pu L.-L."/>
            <person name="Saada N."/>
            <person name="Tang L."/>
            <person name="Weissenberger G."/>
            <person name="Zhu Y."/>
            <person name="Hemphill L."/>
            <person name="Shang Y."/>
            <person name="Youmans B."/>
            <person name="Ayvaz T."/>
            <person name="Ross M."/>
            <person name="Santibanez J."/>
            <person name="Aqrawi P."/>
            <person name="Gross S."/>
            <person name="Joshi V."/>
            <person name="Fowler G."/>
            <person name="Nazareth L."/>
            <person name="Reid J."/>
            <person name="Worley K."/>
            <person name="Petrosino J."/>
            <person name="Highlander S."/>
            <person name="Gibbs R."/>
        </authorList>
    </citation>
    <scope>NUCLEOTIDE SEQUENCE [LARGE SCALE GENOMIC DNA]</scope>
    <source>
        <strain evidence="1 2">871</strain>
    </source>
</reference>
<dbReference type="HOGENOM" id="CLU_3045730_0_0_4"/>
<protein>
    <submittedName>
        <fullName evidence="1">Uncharacterized protein</fullName>
    </submittedName>
</protein>
<sequence>MAVFQPPSCQYCLFAALPSPLSAYGDILQRSRIVFFKARQCGLKAITGGDVLSR</sequence>
<evidence type="ECO:0000313" key="1">
    <source>
        <dbReference type="EMBL" id="EGY52258.1"/>
    </source>
</evidence>
<dbReference type="STRING" id="1032488.HMPREF9371_1554"/>
<name>G4CIW5_9NEIS</name>
<keyword evidence="2" id="KW-1185">Reference proteome</keyword>
<proteinExistence type="predicted"/>
<dbReference type="EMBL" id="AGAY01000056">
    <property type="protein sequence ID" value="EGY52258.1"/>
    <property type="molecule type" value="Genomic_DNA"/>
</dbReference>